<feature type="region of interest" description="Disordered" evidence="1">
    <location>
        <begin position="36"/>
        <end position="174"/>
    </location>
</feature>
<keyword evidence="2" id="KW-0812">Transmembrane</keyword>
<gene>
    <name evidence="3" type="ORF">BJ508DRAFT_375718</name>
</gene>
<protein>
    <submittedName>
        <fullName evidence="3">Uncharacterized protein</fullName>
    </submittedName>
</protein>
<evidence type="ECO:0000313" key="4">
    <source>
        <dbReference type="Proteomes" id="UP000275078"/>
    </source>
</evidence>
<name>A0A3N4ILG5_ASCIM</name>
<feature type="compositionally biased region" description="Basic and acidic residues" evidence="1">
    <location>
        <begin position="58"/>
        <end position="71"/>
    </location>
</feature>
<accession>A0A3N4ILG5</accession>
<dbReference type="EMBL" id="ML119671">
    <property type="protein sequence ID" value="RPA82464.1"/>
    <property type="molecule type" value="Genomic_DNA"/>
</dbReference>
<feature type="compositionally biased region" description="Polar residues" evidence="1">
    <location>
        <begin position="158"/>
        <end position="171"/>
    </location>
</feature>
<organism evidence="3 4">
    <name type="scientific">Ascobolus immersus RN42</name>
    <dbReference type="NCBI Taxonomy" id="1160509"/>
    <lineage>
        <taxon>Eukaryota</taxon>
        <taxon>Fungi</taxon>
        <taxon>Dikarya</taxon>
        <taxon>Ascomycota</taxon>
        <taxon>Pezizomycotina</taxon>
        <taxon>Pezizomycetes</taxon>
        <taxon>Pezizales</taxon>
        <taxon>Ascobolaceae</taxon>
        <taxon>Ascobolus</taxon>
    </lineage>
</organism>
<feature type="transmembrane region" description="Helical" evidence="2">
    <location>
        <begin position="603"/>
        <end position="624"/>
    </location>
</feature>
<proteinExistence type="predicted"/>
<dbReference type="AlphaFoldDB" id="A0A3N4ILG5"/>
<keyword evidence="2" id="KW-0472">Membrane</keyword>
<reference evidence="3 4" key="1">
    <citation type="journal article" date="2018" name="Nat. Ecol. Evol.">
        <title>Pezizomycetes genomes reveal the molecular basis of ectomycorrhizal truffle lifestyle.</title>
        <authorList>
            <person name="Murat C."/>
            <person name="Payen T."/>
            <person name="Noel B."/>
            <person name="Kuo A."/>
            <person name="Morin E."/>
            <person name="Chen J."/>
            <person name="Kohler A."/>
            <person name="Krizsan K."/>
            <person name="Balestrini R."/>
            <person name="Da Silva C."/>
            <person name="Montanini B."/>
            <person name="Hainaut M."/>
            <person name="Levati E."/>
            <person name="Barry K.W."/>
            <person name="Belfiori B."/>
            <person name="Cichocki N."/>
            <person name="Clum A."/>
            <person name="Dockter R.B."/>
            <person name="Fauchery L."/>
            <person name="Guy J."/>
            <person name="Iotti M."/>
            <person name="Le Tacon F."/>
            <person name="Lindquist E.A."/>
            <person name="Lipzen A."/>
            <person name="Malagnac F."/>
            <person name="Mello A."/>
            <person name="Molinier V."/>
            <person name="Miyauchi S."/>
            <person name="Poulain J."/>
            <person name="Riccioni C."/>
            <person name="Rubini A."/>
            <person name="Sitrit Y."/>
            <person name="Splivallo R."/>
            <person name="Traeger S."/>
            <person name="Wang M."/>
            <person name="Zifcakova L."/>
            <person name="Wipf D."/>
            <person name="Zambonelli A."/>
            <person name="Paolocci F."/>
            <person name="Nowrousian M."/>
            <person name="Ottonello S."/>
            <person name="Baldrian P."/>
            <person name="Spatafora J.W."/>
            <person name="Henrissat B."/>
            <person name="Nagy L.G."/>
            <person name="Aury J.M."/>
            <person name="Wincker P."/>
            <person name="Grigoriev I.V."/>
            <person name="Bonfante P."/>
            <person name="Martin F.M."/>
        </authorList>
    </citation>
    <scope>NUCLEOTIDE SEQUENCE [LARGE SCALE GENOMIC DNA]</scope>
    <source>
        <strain evidence="3 4">RN42</strain>
    </source>
</reference>
<feature type="compositionally biased region" description="Basic and acidic residues" evidence="1">
    <location>
        <begin position="36"/>
        <end position="45"/>
    </location>
</feature>
<evidence type="ECO:0000313" key="3">
    <source>
        <dbReference type="EMBL" id="RPA82464.1"/>
    </source>
</evidence>
<dbReference type="Proteomes" id="UP000275078">
    <property type="component" value="Unassembled WGS sequence"/>
</dbReference>
<keyword evidence="2" id="KW-1133">Transmembrane helix</keyword>
<sequence length="633" mass="68969">MIDIRGSSLAMSGASELTDFEEARRFNLQRLLKDETATRVRRDIDYSNPEETTPSKGKLVEKRTQACKEETGISTAAAGNPTTTAKHDKRKQESNPSGKGSDNPDDTHRSHKSEPIPGIQSSTVLSEPYYTTKVTELPGRQSLESSGTRADPVLGANESGTSSNGTGTPEKSSVDAVDINWKLLEGENRQTDTRHNFRGLEPATQYSSQIELQGVDPTTTFHNSLLASINPWNASPGPSTPPRESSQFENNPAIEGAYTTGKPVPFIQRRLISTQRALEKLSPLPVAWWPFSRTSTGNNQYLVNTHAAPLASTAPARIWSNQRYDSSALPSESAIAADDGSATRPNQKVLPARARLAAIFRILLFGDMGLPEERDPGQTKESVPSTEGGGIEASRTFHLLLCVDSNSLGITFRYKKTCVIRSIPLSYSEVMGITDRELFKKIADHYLDSLSWYRRLLNMHTVANIKLAKFSLLSDTDVEVTESIAPEGAILDIPERSTTEPWHRTYFYEPVPGNHATGQRMLDLFFMGKPGGNARRCVSTIPILIGDPLLFDETIPEFIEGYGLHLVDGINFVKVLRISILLLLATVATAAGISVATGDIGKGCGLAALIFAVVPVFITLATMVRGRQGNGGK</sequence>
<feature type="region of interest" description="Disordered" evidence="1">
    <location>
        <begin position="371"/>
        <end position="390"/>
    </location>
</feature>
<feature type="transmembrane region" description="Helical" evidence="2">
    <location>
        <begin position="575"/>
        <end position="596"/>
    </location>
</feature>
<evidence type="ECO:0000256" key="2">
    <source>
        <dbReference type="SAM" id="Phobius"/>
    </source>
</evidence>
<keyword evidence="4" id="KW-1185">Reference proteome</keyword>
<evidence type="ECO:0000256" key="1">
    <source>
        <dbReference type="SAM" id="MobiDB-lite"/>
    </source>
</evidence>
<feature type="compositionally biased region" description="Basic and acidic residues" evidence="1">
    <location>
        <begin position="105"/>
        <end position="114"/>
    </location>
</feature>